<dbReference type="PANTHER" id="PTHR23023">
    <property type="entry name" value="DIMETHYLANILINE MONOOXYGENASE"/>
    <property type="match status" value="1"/>
</dbReference>
<comment type="cofactor">
    <cofactor evidence="1 8">
        <name>FAD</name>
        <dbReference type="ChEBI" id="CHEBI:57692"/>
    </cofactor>
</comment>
<evidence type="ECO:0000256" key="8">
    <source>
        <dbReference type="RuleBase" id="RU361177"/>
    </source>
</evidence>
<keyword evidence="4 8" id="KW-0274">FAD</keyword>
<dbReference type="InterPro" id="IPR050346">
    <property type="entry name" value="FMO-like"/>
</dbReference>
<accession>A0AAD4ML72</accession>
<keyword evidence="10" id="KW-1185">Reference proteome</keyword>
<keyword evidence="6 8" id="KW-0560">Oxidoreductase</keyword>
<keyword evidence="3 8" id="KW-0285">Flavoprotein</keyword>
<sequence length="527" mass="60717">MVKRVVVIGAGPSGMSTVRALKLAGDQDLPGGKDVEVICYEKQPTWGGMWNFTWRTGLDESGEPVHNSMYHHLWINAPKENLEFYDYPYDKHFGQPVPSYVPRVIMWDYLTSRMAEAGIHHLFRFNHPVQYVTFDESTKQFHVTVRDTKNDRVFTDTCDYVVVASSHFSYPNVPDFPGFDTFPGRIIHSHDFRESQVFKGRNVLTIGNGYSAEDIASLTWKFGAKSVIVSYHSKAFGHKWPEGIEERPTLARMEGTKAIFKDGSVKEDVDDIILCSGYLHNFPFLEPSLRLKTKNRFWPDGLYKSIVFEGNHQLFYMGMQNKVYAYPLFDCMAYYIRDLVLGRASIPHEEERKAHFAKWRAQEEQCANLHDFNKLQSDYMRELMVETDYPKRSCLEGQVENVHGWLRSKEEGGIMNFRDNAFRSAVTGTMAATHDVKWVDTRDDSSMVKYMRDCAGRPALHSCCAYLMRILTCGECCGKHDRKVFDSEMAFEKHSGKDHVPCVKRDCHDHHHDHNSIVQNGVHHNGH</sequence>
<evidence type="ECO:0000256" key="5">
    <source>
        <dbReference type="ARBA" id="ARBA00022857"/>
    </source>
</evidence>
<dbReference type="Proteomes" id="UP001201812">
    <property type="component" value="Unassembled WGS sequence"/>
</dbReference>
<dbReference type="GO" id="GO:0050661">
    <property type="term" value="F:NADP binding"/>
    <property type="evidence" value="ECO:0007669"/>
    <property type="project" value="InterPro"/>
</dbReference>
<dbReference type="InterPro" id="IPR036188">
    <property type="entry name" value="FAD/NAD-bd_sf"/>
</dbReference>
<evidence type="ECO:0000256" key="2">
    <source>
        <dbReference type="ARBA" id="ARBA00009183"/>
    </source>
</evidence>
<dbReference type="Gene3D" id="3.50.50.60">
    <property type="entry name" value="FAD/NAD(P)-binding domain"/>
    <property type="match status" value="2"/>
</dbReference>
<comment type="similarity">
    <text evidence="2 8">Belongs to the FMO family.</text>
</comment>
<evidence type="ECO:0000256" key="4">
    <source>
        <dbReference type="ARBA" id="ARBA00022827"/>
    </source>
</evidence>
<comment type="caution">
    <text evidence="9">The sequence shown here is derived from an EMBL/GenBank/DDBJ whole genome shotgun (WGS) entry which is preliminary data.</text>
</comment>
<dbReference type="InterPro" id="IPR000960">
    <property type="entry name" value="Flavin_mOase"/>
</dbReference>
<evidence type="ECO:0000313" key="9">
    <source>
        <dbReference type="EMBL" id="KAI1698773.1"/>
    </source>
</evidence>
<keyword evidence="5" id="KW-0521">NADP</keyword>
<evidence type="ECO:0000256" key="7">
    <source>
        <dbReference type="ARBA" id="ARBA00023033"/>
    </source>
</evidence>
<dbReference type="GO" id="GO:0050660">
    <property type="term" value="F:flavin adenine dinucleotide binding"/>
    <property type="evidence" value="ECO:0007669"/>
    <property type="project" value="InterPro"/>
</dbReference>
<evidence type="ECO:0000256" key="1">
    <source>
        <dbReference type="ARBA" id="ARBA00001974"/>
    </source>
</evidence>
<keyword evidence="7 8" id="KW-0503">Monooxygenase</keyword>
<organism evidence="9 10">
    <name type="scientific">Ditylenchus destructor</name>
    <dbReference type="NCBI Taxonomy" id="166010"/>
    <lineage>
        <taxon>Eukaryota</taxon>
        <taxon>Metazoa</taxon>
        <taxon>Ecdysozoa</taxon>
        <taxon>Nematoda</taxon>
        <taxon>Chromadorea</taxon>
        <taxon>Rhabditida</taxon>
        <taxon>Tylenchina</taxon>
        <taxon>Tylenchomorpha</taxon>
        <taxon>Sphaerularioidea</taxon>
        <taxon>Anguinidae</taxon>
        <taxon>Anguininae</taxon>
        <taxon>Ditylenchus</taxon>
    </lineage>
</organism>
<proteinExistence type="inferred from homology"/>
<dbReference type="EC" id="1.-.-.-" evidence="8"/>
<dbReference type="FunFam" id="3.50.50.60:FF:000138">
    <property type="entry name" value="Flavin-containing monooxygenase"/>
    <property type="match status" value="1"/>
</dbReference>
<evidence type="ECO:0000256" key="3">
    <source>
        <dbReference type="ARBA" id="ARBA00022630"/>
    </source>
</evidence>
<dbReference type="Pfam" id="PF00743">
    <property type="entry name" value="FMO-like"/>
    <property type="match status" value="2"/>
</dbReference>
<dbReference type="PRINTS" id="PR00370">
    <property type="entry name" value="FMOXYGENASE"/>
</dbReference>
<dbReference type="SUPFAM" id="SSF51905">
    <property type="entry name" value="FAD/NAD(P)-binding domain"/>
    <property type="match status" value="1"/>
</dbReference>
<reference evidence="9" key="1">
    <citation type="submission" date="2022-01" db="EMBL/GenBank/DDBJ databases">
        <title>Genome Sequence Resource for Two Populations of Ditylenchus destructor, the Migratory Endoparasitic Phytonematode.</title>
        <authorList>
            <person name="Zhang H."/>
            <person name="Lin R."/>
            <person name="Xie B."/>
        </authorList>
    </citation>
    <scope>NUCLEOTIDE SEQUENCE</scope>
    <source>
        <strain evidence="9">BazhouSP</strain>
    </source>
</reference>
<dbReference type="AlphaFoldDB" id="A0AAD4ML72"/>
<evidence type="ECO:0000256" key="6">
    <source>
        <dbReference type="ARBA" id="ARBA00023002"/>
    </source>
</evidence>
<evidence type="ECO:0000313" key="10">
    <source>
        <dbReference type="Proteomes" id="UP001201812"/>
    </source>
</evidence>
<dbReference type="GO" id="GO:0004499">
    <property type="term" value="F:N,N-dimethylaniline monooxygenase activity"/>
    <property type="evidence" value="ECO:0007669"/>
    <property type="project" value="InterPro"/>
</dbReference>
<dbReference type="InterPro" id="IPR020946">
    <property type="entry name" value="Flavin_mOase-like"/>
</dbReference>
<name>A0AAD4ML72_9BILA</name>
<gene>
    <name evidence="9" type="ORF">DdX_17730</name>
</gene>
<dbReference type="EMBL" id="JAKKPZ010000205">
    <property type="protein sequence ID" value="KAI1698773.1"/>
    <property type="molecule type" value="Genomic_DNA"/>
</dbReference>
<protein>
    <recommendedName>
        <fullName evidence="8">Flavin-containing monooxygenase</fullName>
        <ecNumber evidence="8">1.-.-.-</ecNumber>
    </recommendedName>
</protein>